<name>A0AAC8YV22_AMIAI</name>
<dbReference type="EC" id="2.8.3.20" evidence="3"/>
<dbReference type="PANTHER" id="PTHR48207:SF3">
    <property type="entry name" value="SUCCINATE--HYDROXYMETHYLGLUTARATE COA-TRANSFERASE"/>
    <property type="match status" value="1"/>
</dbReference>
<evidence type="ECO:0000313" key="2">
    <source>
        <dbReference type="EMBL" id="AMS44990.1"/>
    </source>
</evidence>
<keyword evidence="1 2" id="KW-0808">Transferase</keyword>
<evidence type="ECO:0000313" key="5">
    <source>
        <dbReference type="Proteomes" id="UP000577697"/>
    </source>
</evidence>
<sequence>MNARINDGRSASACGQVPVMPDGALSHVRVIELGSFIAGPFCGQLLADLGAEVIKVEPPIVGDAMRQWGAVKATNGRSLWWSVIGRNKRSITLDLRKPEGQRIVRELARDADVLIENFRPGTLERWGLAPGDLRQENDRLIVARVSGFGQTGPYSDKAGFGAVAEAASGLRSLTGHPDRMPARVGISIGDSLAGLYAAIGVLAALVARPGRKGGGQDVDVSIAESVLGVIESVIAEFAETGAIRQRTGPILPGIAPSNLYPTADGRPVLIAANADGLFSKLAMAMDAAELAIDERFSSHASRGRYQHELDEIIAAWTATKTLPDLLSLMDEHGIPAGPVNDARAVARDPHFRAREAVLEVPDATLGSVTMQGVFPKLSATPGRIRWTGPELGADTDDILSRRLGYSAEQVARLRQDGVT</sequence>
<dbReference type="InterPro" id="IPR023606">
    <property type="entry name" value="CoA-Trfase_III_dom_1_sf"/>
</dbReference>
<accession>A0AAC8YV22</accession>
<dbReference type="Proteomes" id="UP000075755">
    <property type="component" value="Plasmid pAA02"/>
</dbReference>
<dbReference type="GO" id="GO:0043961">
    <property type="term" value="F:succinyl-CoA:(R)-citramalate CoA-transferase activity"/>
    <property type="evidence" value="ECO:0007669"/>
    <property type="project" value="UniProtKB-EC"/>
</dbReference>
<dbReference type="InterPro" id="IPR003673">
    <property type="entry name" value="CoA-Trfase_fam_III"/>
</dbReference>
<organism evidence="2 4">
    <name type="scientific">Aminobacter aminovorans</name>
    <name type="common">Chelatobacter heintzii</name>
    <dbReference type="NCBI Taxonomy" id="83263"/>
    <lineage>
        <taxon>Bacteria</taxon>
        <taxon>Pseudomonadati</taxon>
        <taxon>Pseudomonadota</taxon>
        <taxon>Alphaproteobacteria</taxon>
        <taxon>Hyphomicrobiales</taxon>
        <taxon>Phyllobacteriaceae</taxon>
        <taxon>Aminobacter</taxon>
    </lineage>
</organism>
<keyword evidence="5" id="KW-1185">Reference proteome</keyword>
<keyword evidence="2" id="KW-0614">Plasmid</keyword>
<dbReference type="KEGG" id="aak:AA2016_6087"/>
<dbReference type="EMBL" id="CP015007">
    <property type="protein sequence ID" value="AMS44990.1"/>
    <property type="molecule type" value="Genomic_DNA"/>
</dbReference>
<dbReference type="EC" id="2.8.3.16" evidence="3"/>
<evidence type="ECO:0000256" key="1">
    <source>
        <dbReference type="ARBA" id="ARBA00022679"/>
    </source>
</evidence>
<protein>
    <submittedName>
        <fullName evidence="2 3">Formyl-CoA transferase</fullName>
        <ecNumber evidence="3">2.8.3.16</ecNumber>
        <ecNumber evidence="3">2.8.3.20</ecNumber>
    </submittedName>
</protein>
<dbReference type="SUPFAM" id="SSF89796">
    <property type="entry name" value="CoA-transferase family III (CaiB/BaiF)"/>
    <property type="match status" value="1"/>
</dbReference>
<reference evidence="3 5" key="2">
    <citation type="submission" date="2020-08" db="EMBL/GenBank/DDBJ databases">
        <title>Genomic Encyclopedia of Type Strains, Phase IV (KMG-IV): sequencing the most valuable type-strain genomes for metagenomic binning, comparative biology and taxonomic classification.</title>
        <authorList>
            <person name="Goeker M."/>
        </authorList>
    </citation>
    <scope>NUCLEOTIDE SEQUENCE [LARGE SCALE GENOMIC DNA]</scope>
    <source>
        <strain evidence="3 5">DSM 10368</strain>
    </source>
</reference>
<dbReference type="EMBL" id="JACICB010000042">
    <property type="protein sequence ID" value="MBB3710099.1"/>
    <property type="molecule type" value="Genomic_DNA"/>
</dbReference>
<reference evidence="2 4" key="1">
    <citation type="submission" date="2016-03" db="EMBL/GenBank/DDBJ databases">
        <title>Complete genome of Aminobacter aminovorans KCTC 2477.</title>
        <authorList>
            <person name="Kim K.M."/>
        </authorList>
    </citation>
    <scope>NUCLEOTIDE SEQUENCE [LARGE SCALE GENOMIC DNA]</scope>
    <source>
        <strain evidence="2 4">KCTC 2477</strain>
        <plasmid evidence="2 4">pAA02</plasmid>
    </source>
</reference>
<proteinExistence type="predicted"/>
<dbReference type="InterPro" id="IPR050483">
    <property type="entry name" value="CoA-transferase_III_domain"/>
</dbReference>
<evidence type="ECO:0000313" key="3">
    <source>
        <dbReference type="EMBL" id="MBB3710099.1"/>
    </source>
</evidence>
<dbReference type="Pfam" id="PF02515">
    <property type="entry name" value="CoA_transf_3"/>
    <property type="match status" value="1"/>
</dbReference>
<dbReference type="Gene3D" id="3.40.50.10540">
    <property type="entry name" value="Crotonobetainyl-coa:carnitine coa-transferase, domain 1"/>
    <property type="match status" value="1"/>
</dbReference>
<dbReference type="RefSeq" id="WP_246790481.1">
    <property type="nucleotide sequence ID" value="NZ_JACICB010000042.1"/>
</dbReference>
<dbReference type="Gene3D" id="3.30.1540.10">
    <property type="entry name" value="formyl-coa transferase, domain 3"/>
    <property type="match status" value="1"/>
</dbReference>
<dbReference type="PANTHER" id="PTHR48207">
    <property type="entry name" value="SUCCINATE--HYDROXYMETHYLGLUTARATE COA-TRANSFERASE"/>
    <property type="match status" value="1"/>
</dbReference>
<evidence type="ECO:0000313" key="4">
    <source>
        <dbReference type="Proteomes" id="UP000075755"/>
    </source>
</evidence>
<dbReference type="GO" id="GO:0033608">
    <property type="term" value="F:formyl-CoA transferase activity"/>
    <property type="evidence" value="ECO:0007669"/>
    <property type="project" value="UniProtKB-EC"/>
</dbReference>
<geneLocation type="plasmid" evidence="2 4">
    <name>pAA02</name>
</geneLocation>
<dbReference type="InterPro" id="IPR044855">
    <property type="entry name" value="CoA-Trfase_III_dom3_sf"/>
</dbReference>
<dbReference type="AlphaFoldDB" id="A0AAC8YV22"/>
<gene>
    <name evidence="2" type="ORF">AA2016_6087</name>
    <name evidence="3" type="ORF">FHS67_006459</name>
</gene>
<dbReference type="Proteomes" id="UP000577697">
    <property type="component" value="Unassembled WGS sequence"/>
</dbReference>